<sequence>MPSFMSLARPVALACAGALLATGAATAASAGVPTTAPASVAALPAQIESIDVSADASSPHFSEHAEAIDLAQDLGIVRGWTTPAGVAFRPEDLARRDAVGAFLYRAELYALNG</sequence>
<reference evidence="2 3" key="1">
    <citation type="submission" date="2024-02" db="EMBL/GenBank/DDBJ databases">
        <title>Lysinimicrobium sediminis NBRC 112286.</title>
        <authorList>
            <person name="Ichikawa N."/>
            <person name="Katano-Makiyama Y."/>
            <person name="Hidaka K."/>
        </authorList>
    </citation>
    <scope>NUCLEOTIDE SEQUENCE [LARGE SCALE GENOMIC DNA]</scope>
    <source>
        <strain evidence="2 3">NBRC 112286</strain>
    </source>
</reference>
<evidence type="ECO:0008006" key="4">
    <source>
        <dbReference type="Google" id="ProtNLM"/>
    </source>
</evidence>
<dbReference type="RefSeq" id="WP_286216404.1">
    <property type="nucleotide sequence ID" value="NZ_AP027736.1"/>
</dbReference>
<dbReference type="EMBL" id="BAABRR010000005">
    <property type="protein sequence ID" value="GAA5518807.1"/>
    <property type="molecule type" value="Genomic_DNA"/>
</dbReference>
<evidence type="ECO:0000256" key="1">
    <source>
        <dbReference type="SAM" id="SignalP"/>
    </source>
</evidence>
<evidence type="ECO:0000313" key="2">
    <source>
        <dbReference type="EMBL" id="GAA5518807.1"/>
    </source>
</evidence>
<accession>A0ABP9WG70</accession>
<keyword evidence="1" id="KW-0732">Signal</keyword>
<feature type="chain" id="PRO_5045589938" description="S-layer homology domain-containing protein" evidence="1">
    <location>
        <begin position="28"/>
        <end position="113"/>
    </location>
</feature>
<gene>
    <name evidence="2" type="ORF">Lsed01_01240</name>
</gene>
<comment type="caution">
    <text evidence="2">The sequence shown here is derived from an EMBL/GenBank/DDBJ whole genome shotgun (WGS) entry which is preliminary data.</text>
</comment>
<feature type="signal peptide" evidence="1">
    <location>
        <begin position="1"/>
        <end position="27"/>
    </location>
</feature>
<proteinExistence type="predicted"/>
<evidence type="ECO:0000313" key="3">
    <source>
        <dbReference type="Proteomes" id="UP001426770"/>
    </source>
</evidence>
<dbReference type="Proteomes" id="UP001426770">
    <property type="component" value="Unassembled WGS sequence"/>
</dbReference>
<organism evidence="2 3">
    <name type="scientific">Demequina sediminis</name>
    <dbReference type="NCBI Taxonomy" id="1930058"/>
    <lineage>
        <taxon>Bacteria</taxon>
        <taxon>Bacillati</taxon>
        <taxon>Actinomycetota</taxon>
        <taxon>Actinomycetes</taxon>
        <taxon>Micrococcales</taxon>
        <taxon>Demequinaceae</taxon>
        <taxon>Demequina</taxon>
    </lineage>
</organism>
<keyword evidence="3" id="KW-1185">Reference proteome</keyword>
<protein>
    <recommendedName>
        <fullName evidence="4">S-layer homology domain-containing protein</fullName>
    </recommendedName>
</protein>
<name>A0ABP9WG70_9MICO</name>